<dbReference type="SUPFAM" id="SSF46689">
    <property type="entry name" value="Homeodomain-like"/>
    <property type="match status" value="1"/>
</dbReference>
<dbReference type="InterPro" id="IPR018060">
    <property type="entry name" value="HTH_AraC"/>
</dbReference>
<evidence type="ECO:0000313" key="5">
    <source>
        <dbReference type="EMBL" id="PXX65340.1"/>
    </source>
</evidence>
<dbReference type="Proteomes" id="UP000247569">
    <property type="component" value="Unassembled WGS sequence"/>
</dbReference>
<sequence>MVKNGHVTAVRQLTYQSPGQAPVETMSFATLRRLDRGAIQRGDFHVLAVVRRGRGKVSIDFSDHQLAARSVVWIQPGVVHRWDDLGDLAGALVLFTPTVPVTPGSREIATDPGISACWTAADSAWPMITAALEHLRLEADAAPTARTGELPGLLLSALLLRLDPPVYSGRTGNDVFRRFRDAVEKDFAEHHDIAHYGRVLGYSPRTLSRNVRAATGRTAKNYLCERIVLEAKRLMAHDGLSPARCGQRLGFSDAANFSAFFLRETGVRPGAWQSANLAGRL</sequence>
<dbReference type="PROSITE" id="PS01124">
    <property type="entry name" value="HTH_ARAC_FAMILY_2"/>
    <property type="match status" value="1"/>
</dbReference>
<keyword evidence="6" id="KW-1185">Reference proteome</keyword>
<reference evidence="5 6" key="1">
    <citation type="submission" date="2018-05" db="EMBL/GenBank/DDBJ databases">
        <title>Genomic Encyclopedia of Type Strains, Phase IV (KMG-IV): sequencing the most valuable type-strain genomes for metagenomic binning, comparative biology and taxonomic classification.</title>
        <authorList>
            <person name="Goeker M."/>
        </authorList>
    </citation>
    <scope>NUCLEOTIDE SEQUENCE [LARGE SCALE GENOMIC DNA]</scope>
    <source>
        <strain evidence="5 6">DSM 44704</strain>
    </source>
</reference>
<dbReference type="EMBL" id="QJKF01000004">
    <property type="protein sequence ID" value="PXX65340.1"/>
    <property type="molecule type" value="Genomic_DNA"/>
</dbReference>
<dbReference type="SMART" id="SM00342">
    <property type="entry name" value="HTH_ARAC"/>
    <property type="match status" value="1"/>
</dbReference>
<dbReference type="InterPro" id="IPR009057">
    <property type="entry name" value="Homeodomain-like_sf"/>
</dbReference>
<keyword evidence="3" id="KW-0804">Transcription</keyword>
<evidence type="ECO:0000313" key="6">
    <source>
        <dbReference type="Proteomes" id="UP000247569"/>
    </source>
</evidence>
<dbReference type="InterPro" id="IPR011051">
    <property type="entry name" value="RmlC_Cupin_sf"/>
</dbReference>
<dbReference type="AlphaFoldDB" id="A0A318K3A0"/>
<name>A0A318K3A0_9NOCA</name>
<dbReference type="GO" id="GO:0003700">
    <property type="term" value="F:DNA-binding transcription factor activity"/>
    <property type="evidence" value="ECO:0007669"/>
    <property type="project" value="InterPro"/>
</dbReference>
<accession>A0A318K3A0</accession>
<evidence type="ECO:0000256" key="3">
    <source>
        <dbReference type="ARBA" id="ARBA00023163"/>
    </source>
</evidence>
<dbReference type="InterPro" id="IPR050204">
    <property type="entry name" value="AraC_XylS_family_regulators"/>
</dbReference>
<gene>
    <name evidence="5" type="ORF">DFR70_104403</name>
</gene>
<dbReference type="Pfam" id="PF12833">
    <property type="entry name" value="HTH_18"/>
    <property type="match status" value="1"/>
</dbReference>
<dbReference type="PANTHER" id="PTHR46796">
    <property type="entry name" value="HTH-TYPE TRANSCRIPTIONAL ACTIVATOR RHAS-RELATED"/>
    <property type="match status" value="1"/>
</dbReference>
<keyword evidence="2" id="KW-0238">DNA-binding</keyword>
<comment type="caution">
    <text evidence="5">The sequence shown here is derived from an EMBL/GenBank/DDBJ whole genome shotgun (WGS) entry which is preliminary data.</text>
</comment>
<evidence type="ECO:0000256" key="1">
    <source>
        <dbReference type="ARBA" id="ARBA00023015"/>
    </source>
</evidence>
<organism evidence="5 6">
    <name type="scientific">Nocardia tenerifensis</name>
    <dbReference type="NCBI Taxonomy" id="228006"/>
    <lineage>
        <taxon>Bacteria</taxon>
        <taxon>Bacillati</taxon>
        <taxon>Actinomycetota</taxon>
        <taxon>Actinomycetes</taxon>
        <taxon>Mycobacteriales</taxon>
        <taxon>Nocardiaceae</taxon>
        <taxon>Nocardia</taxon>
    </lineage>
</organism>
<feature type="domain" description="HTH araC/xylS-type" evidence="4">
    <location>
        <begin position="177"/>
        <end position="275"/>
    </location>
</feature>
<evidence type="ECO:0000259" key="4">
    <source>
        <dbReference type="PROSITE" id="PS01124"/>
    </source>
</evidence>
<dbReference type="SUPFAM" id="SSF51182">
    <property type="entry name" value="RmlC-like cupins"/>
    <property type="match status" value="1"/>
</dbReference>
<proteinExistence type="predicted"/>
<keyword evidence="1" id="KW-0805">Transcription regulation</keyword>
<dbReference type="GO" id="GO:0043565">
    <property type="term" value="F:sequence-specific DNA binding"/>
    <property type="evidence" value="ECO:0007669"/>
    <property type="project" value="InterPro"/>
</dbReference>
<dbReference type="Gene3D" id="1.10.10.60">
    <property type="entry name" value="Homeodomain-like"/>
    <property type="match status" value="1"/>
</dbReference>
<protein>
    <submittedName>
        <fullName evidence="5">Transcriptional regulator</fullName>
    </submittedName>
</protein>
<evidence type="ECO:0000256" key="2">
    <source>
        <dbReference type="ARBA" id="ARBA00023125"/>
    </source>
</evidence>